<proteinExistence type="predicted"/>
<dbReference type="RefSeq" id="WP_024892509.1">
    <property type="nucleotide sequence ID" value="NZ_JMEB01000104.1"/>
</dbReference>
<dbReference type="Proteomes" id="UP000094893">
    <property type="component" value="Unassembled WGS sequence"/>
</dbReference>
<dbReference type="AlphaFoldDB" id="A0A1C2IAC8"/>
<protein>
    <submittedName>
        <fullName evidence="1">Uncharacterized protein</fullName>
    </submittedName>
</protein>
<reference evidence="1 2" key="1">
    <citation type="journal article" date="2016" name="Int. J. Mol. Sci.">
        <title>Comparative genomics of the extreme acidophile Acidithiobacillus thiooxidans reveals intraspecific divergence and niche adaptation.</title>
        <authorList>
            <person name="Zhang X."/>
            <person name="Feng X."/>
            <person name="Tao J."/>
            <person name="Ma L."/>
            <person name="Xiao Y."/>
            <person name="Liang Y."/>
            <person name="Liu X."/>
            <person name="Yin H."/>
        </authorList>
    </citation>
    <scope>NUCLEOTIDE SEQUENCE [LARGE SCALE GENOMIC DNA]</scope>
    <source>
        <strain evidence="1 2">A02</strain>
    </source>
</reference>
<sequence length="70" mass="7778">MKPAPAYSPTVSNEGDFKLREFFREILAAARLDSRFDEEQALELLAWRTLGLLDLGPAYPGTEISHGNAL</sequence>
<comment type="caution">
    <text evidence="1">The sequence shown here is derived from an EMBL/GenBank/DDBJ whole genome shotgun (WGS) entry which is preliminary data.</text>
</comment>
<evidence type="ECO:0000313" key="1">
    <source>
        <dbReference type="EMBL" id="OCX72934.1"/>
    </source>
</evidence>
<gene>
    <name evidence="1" type="ORF">A6P07_09130</name>
</gene>
<accession>A0A1C2IAC8</accession>
<organism evidence="1 2">
    <name type="scientific">Acidithiobacillus thiooxidans</name>
    <name type="common">Thiobacillus thiooxidans</name>
    <dbReference type="NCBI Taxonomy" id="930"/>
    <lineage>
        <taxon>Bacteria</taxon>
        <taxon>Pseudomonadati</taxon>
        <taxon>Pseudomonadota</taxon>
        <taxon>Acidithiobacillia</taxon>
        <taxon>Acidithiobacillales</taxon>
        <taxon>Acidithiobacillaceae</taxon>
        <taxon>Acidithiobacillus</taxon>
    </lineage>
</organism>
<dbReference type="EMBL" id="LWSA01000124">
    <property type="protein sequence ID" value="OCX72934.1"/>
    <property type="molecule type" value="Genomic_DNA"/>
</dbReference>
<evidence type="ECO:0000313" key="2">
    <source>
        <dbReference type="Proteomes" id="UP000094893"/>
    </source>
</evidence>
<name>A0A1C2IAC8_ACITH</name>